<dbReference type="SUPFAM" id="SSF81986">
    <property type="entry name" value="Tp47 lipoprotein, middle and C-terminal domains"/>
    <property type="match status" value="1"/>
</dbReference>
<feature type="signal peptide" evidence="1">
    <location>
        <begin position="1"/>
        <end position="25"/>
    </location>
</feature>
<proteinExistence type="predicted"/>
<protein>
    <submittedName>
        <fullName evidence="4">47 kDa membrane antigen</fullName>
    </submittedName>
</protein>
<evidence type="ECO:0000313" key="5">
    <source>
        <dbReference type="Proteomes" id="UP000095488"/>
    </source>
</evidence>
<dbReference type="InterPro" id="IPR029218">
    <property type="entry name" value="PBP-Tp47_dom_C"/>
</dbReference>
<dbReference type="InterPro" id="IPR036154">
    <property type="entry name" value="Tp47_N_sf"/>
</dbReference>
<feature type="domain" description="Penicillin-binding protein Tp47" evidence="2">
    <location>
        <begin position="229"/>
        <end position="372"/>
    </location>
</feature>
<keyword evidence="1" id="KW-0732">Signal</keyword>
<dbReference type="InterPro" id="IPR038698">
    <property type="entry name" value="PBP_Tp47_domC_sf"/>
</dbReference>
<dbReference type="Gene3D" id="2.30.30.470">
    <property type="entry name" value="Penicillin-binding protein Tp47, domain B"/>
    <property type="match status" value="1"/>
</dbReference>
<dbReference type="Pfam" id="PF14888">
    <property type="entry name" value="PBP-Tp47_c"/>
    <property type="match status" value="1"/>
</dbReference>
<evidence type="ECO:0000259" key="3">
    <source>
        <dbReference type="Pfam" id="PF14889"/>
    </source>
</evidence>
<dbReference type="InterPro" id="IPR029221">
    <property type="entry name" value="PBP-Tp47_A"/>
</dbReference>
<dbReference type="Gene3D" id="2.60.40.1300">
    <property type="entry name" value="Penicillin-binding protein Tp47, domain C"/>
    <property type="match status" value="1"/>
</dbReference>
<comment type="caution">
    <text evidence="4">The sequence shown here is derived from an EMBL/GenBank/DDBJ whole genome shotgun (WGS) entry which is preliminary data.</text>
</comment>
<dbReference type="Proteomes" id="UP000095488">
    <property type="component" value="Unassembled WGS sequence"/>
</dbReference>
<dbReference type="PROSITE" id="PS51257">
    <property type="entry name" value="PROKAR_LIPOPROTEIN"/>
    <property type="match status" value="1"/>
</dbReference>
<evidence type="ECO:0000256" key="1">
    <source>
        <dbReference type="SAM" id="SignalP"/>
    </source>
</evidence>
<feature type="domain" description="Penicillin-binding protein Tp47" evidence="3">
    <location>
        <begin position="49"/>
        <end position="125"/>
    </location>
</feature>
<evidence type="ECO:0000259" key="2">
    <source>
        <dbReference type="Pfam" id="PF14888"/>
    </source>
</evidence>
<gene>
    <name evidence="4" type="ORF">ERS852473_01155</name>
</gene>
<dbReference type="Pfam" id="PF14889">
    <property type="entry name" value="PBP-Tp47_a"/>
    <property type="match status" value="1"/>
</dbReference>
<evidence type="ECO:0000313" key="4">
    <source>
        <dbReference type="EMBL" id="CUN81058.1"/>
    </source>
</evidence>
<feature type="chain" id="PRO_5046136846" evidence="1">
    <location>
        <begin position="26"/>
        <end position="465"/>
    </location>
</feature>
<sequence length="465" mass="50884">MKKRSKLFLSTIMTVALMSSFVACGTTDNAKDDNSSNVSTNSSIDENVTYVYGYAPLSYAQYWAGELDKSVEELSKSSDKTDSEGVNDAGMFDAVTRATAKHGIYRQQFQYIVEVTGEKVISSEVVEENGKETTKYTTDSNDTQTVTVQASFDGVDSEGTITTAPVDDNVVFEDASSIFTIGEGDSATQYKVAEYKVLGFNNIPVAIPSDMVDSAKENGFVEDSNVSSDTYGLKTMNSDGTYGARKTSGSVTSKITVVADTDKTDYAYNTKYGSDAEAYVYLKNKNGEELSDSEFLEYCANFITAKYEYYGNDETYTNLVATYGSKHSSDSWWSTNHGHRIDCGINYDFDRFEGSGSGYYKITLIANGYEDIEALVCFKDPYPNETTATIKDNTITINGIAQDELKDSKITITSGSGRNTVTVVDGDDLTGLTYTSSNALEKGTEYNISITLNDYQPLTFTTMAE</sequence>
<dbReference type="RefSeq" id="WP_055258526.1">
    <property type="nucleotide sequence ID" value="NZ_CABIXL010000003.1"/>
</dbReference>
<name>A0ABM9UQU5_SARVE</name>
<dbReference type="EMBL" id="CYZR01000003">
    <property type="protein sequence ID" value="CUN81058.1"/>
    <property type="molecule type" value="Genomic_DNA"/>
</dbReference>
<accession>A0ABM9UQU5</accession>
<dbReference type="SUPFAM" id="SSF82220">
    <property type="entry name" value="Tp47 lipoprotein, N-terminal domain"/>
    <property type="match status" value="1"/>
</dbReference>
<dbReference type="Gene3D" id="3.30.1490.200">
    <property type="entry name" value="Penicillin-binding protein Tp47, domain A"/>
    <property type="match status" value="1"/>
</dbReference>
<dbReference type="InterPro" id="IPR038031">
    <property type="entry name" value="Tp47_mid_C_dom"/>
</dbReference>
<organism evidence="4 5">
    <name type="scientific">Sarcina ventriculi</name>
    <name type="common">Clostridium ventriculi</name>
    <dbReference type="NCBI Taxonomy" id="1267"/>
    <lineage>
        <taxon>Bacteria</taxon>
        <taxon>Bacillati</taxon>
        <taxon>Bacillota</taxon>
        <taxon>Clostridia</taxon>
        <taxon>Eubacteriales</taxon>
        <taxon>Clostridiaceae</taxon>
        <taxon>Sarcina</taxon>
    </lineage>
</organism>
<keyword evidence="5" id="KW-1185">Reference proteome</keyword>
<reference evidence="4 5" key="1">
    <citation type="submission" date="2015-09" db="EMBL/GenBank/DDBJ databases">
        <authorList>
            <consortium name="Pathogen Informatics"/>
        </authorList>
    </citation>
    <scope>NUCLEOTIDE SEQUENCE [LARGE SCALE GENOMIC DNA]</scope>
    <source>
        <strain evidence="4 5">2789STDY5834858</strain>
    </source>
</reference>